<keyword evidence="2 6" id="KW-0812">Transmembrane</keyword>
<feature type="compositionally biased region" description="Polar residues" evidence="5">
    <location>
        <begin position="1"/>
        <end position="17"/>
    </location>
</feature>
<dbReference type="Proteomes" id="UP000256328">
    <property type="component" value="Unassembled WGS sequence"/>
</dbReference>
<evidence type="ECO:0000256" key="6">
    <source>
        <dbReference type="SAM" id="Phobius"/>
    </source>
</evidence>
<feature type="region of interest" description="Disordered" evidence="5">
    <location>
        <begin position="1"/>
        <end position="45"/>
    </location>
</feature>
<reference evidence="7 8" key="1">
    <citation type="journal article" date="2018" name="IMA Fungus">
        <title>IMA Genome-F 9: Draft genome sequence of Annulohypoxylon stygium, Aspergillus mulundensis, Berkeleyomyces basicola (syn. Thielaviopsis basicola), Ceratocystis smalleyi, two Cercospora beticola strains, Coleophoma cylindrospora, Fusarium fracticaudum, Phialophora cf. hyalina, and Morchella septimelata.</title>
        <authorList>
            <person name="Wingfield B.D."/>
            <person name="Bills G.F."/>
            <person name="Dong Y."/>
            <person name="Huang W."/>
            <person name="Nel W.J."/>
            <person name="Swalarsk-Parry B.S."/>
            <person name="Vaghefi N."/>
            <person name="Wilken P.M."/>
            <person name="An Z."/>
            <person name="de Beer Z.W."/>
            <person name="De Vos L."/>
            <person name="Chen L."/>
            <person name="Duong T.A."/>
            <person name="Gao Y."/>
            <person name="Hammerbacher A."/>
            <person name="Kikkert J.R."/>
            <person name="Li Y."/>
            <person name="Li H."/>
            <person name="Li K."/>
            <person name="Li Q."/>
            <person name="Liu X."/>
            <person name="Ma X."/>
            <person name="Naidoo K."/>
            <person name="Pethybridge S.J."/>
            <person name="Sun J."/>
            <person name="Steenkamp E.T."/>
            <person name="van der Nest M.A."/>
            <person name="van Wyk S."/>
            <person name="Wingfield M.J."/>
            <person name="Xiong C."/>
            <person name="Yue Q."/>
            <person name="Zhang X."/>
        </authorList>
    </citation>
    <scope>NUCLEOTIDE SEQUENCE [LARGE SCALE GENOMIC DNA]</scope>
    <source>
        <strain evidence="7 8">BP5796</strain>
    </source>
</reference>
<evidence type="ECO:0000256" key="3">
    <source>
        <dbReference type="ARBA" id="ARBA00022989"/>
    </source>
</evidence>
<organism evidence="7 8">
    <name type="scientific">Coleophoma crateriformis</name>
    <dbReference type="NCBI Taxonomy" id="565419"/>
    <lineage>
        <taxon>Eukaryota</taxon>
        <taxon>Fungi</taxon>
        <taxon>Dikarya</taxon>
        <taxon>Ascomycota</taxon>
        <taxon>Pezizomycotina</taxon>
        <taxon>Leotiomycetes</taxon>
        <taxon>Helotiales</taxon>
        <taxon>Dermateaceae</taxon>
        <taxon>Coleophoma</taxon>
    </lineage>
</organism>
<comment type="caution">
    <text evidence="7">The sequence shown here is derived from an EMBL/GenBank/DDBJ whole genome shotgun (WGS) entry which is preliminary data.</text>
</comment>
<sequence>MPRSATDATRFTSTTPHASAKPPSYRAPPNASRLNTPGPTGETPQQKVARLRASAAKARDAKISSFDKFLVHGRVWADRAHRFTTLSLIGITFVCGGVTVYALGDMMIYNRKKRSEYYAQEKALKAAAYDRAKTAVSRGTATEADVAFVKGEDDWAKLMEERKNRPGLWKRSKDWLFSGLKKEDQPEINAASAGASTSEMLRDKAVSVRETESEIIKAAEEKKNSVQDRVAQAFADEKARQNKGGPLDRLGSSDVDDDAPKAGGWTSWMNVKR</sequence>
<feature type="region of interest" description="Disordered" evidence="5">
    <location>
        <begin position="234"/>
        <end position="273"/>
    </location>
</feature>
<accession>A0A3D8RCY3</accession>
<evidence type="ECO:0000256" key="5">
    <source>
        <dbReference type="SAM" id="MobiDB-lite"/>
    </source>
</evidence>
<dbReference type="OrthoDB" id="4205486at2759"/>
<dbReference type="GO" id="GO:0016020">
    <property type="term" value="C:membrane"/>
    <property type="evidence" value="ECO:0007669"/>
    <property type="project" value="UniProtKB-SubCell"/>
</dbReference>
<dbReference type="EMBL" id="PDLN01000011">
    <property type="protein sequence ID" value="RDW71751.1"/>
    <property type="molecule type" value="Genomic_DNA"/>
</dbReference>
<protein>
    <submittedName>
        <fullName evidence="7">Uncharacterized protein</fullName>
    </submittedName>
</protein>
<evidence type="ECO:0000256" key="4">
    <source>
        <dbReference type="ARBA" id="ARBA00023136"/>
    </source>
</evidence>
<comment type="subcellular location">
    <subcellularLocation>
        <location evidence="1">Membrane</location>
        <topology evidence="1">Single-pass membrane protein</topology>
    </subcellularLocation>
</comment>
<proteinExistence type="predicted"/>
<dbReference type="AlphaFoldDB" id="A0A3D8RCY3"/>
<keyword evidence="3 6" id="KW-1133">Transmembrane helix</keyword>
<dbReference type="InterPro" id="IPR029208">
    <property type="entry name" value="COX14"/>
</dbReference>
<evidence type="ECO:0000313" key="7">
    <source>
        <dbReference type="EMBL" id="RDW71751.1"/>
    </source>
</evidence>
<name>A0A3D8RCY3_9HELO</name>
<dbReference type="Pfam" id="PF14880">
    <property type="entry name" value="COX14"/>
    <property type="match status" value="1"/>
</dbReference>
<gene>
    <name evidence="7" type="ORF">BP5796_07785</name>
</gene>
<evidence type="ECO:0000313" key="8">
    <source>
        <dbReference type="Proteomes" id="UP000256328"/>
    </source>
</evidence>
<keyword evidence="8" id="KW-1185">Reference proteome</keyword>
<evidence type="ECO:0000256" key="1">
    <source>
        <dbReference type="ARBA" id="ARBA00004167"/>
    </source>
</evidence>
<feature type="transmembrane region" description="Helical" evidence="6">
    <location>
        <begin position="83"/>
        <end position="104"/>
    </location>
</feature>
<feature type="compositionally biased region" description="Polar residues" evidence="5">
    <location>
        <begin position="32"/>
        <end position="45"/>
    </location>
</feature>
<keyword evidence="4 6" id="KW-0472">Membrane</keyword>
<evidence type="ECO:0000256" key="2">
    <source>
        <dbReference type="ARBA" id="ARBA00022692"/>
    </source>
</evidence>